<accession>A0A4Q9GE41</accession>
<keyword evidence="3" id="KW-1185">Reference proteome</keyword>
<dbReference type="Proteomes" id="UP000291613">
    <property type="component" value="Unassembled WGS sequence"/>
</dbReference>
<name>A0A4Q9GE41_9HYPH</name>
<comment type="caution">
    <text evidence="2">The sequence shown here is derived from an EMBL/GenBank/DDBJ whole genome shotgun (WGS) entry which is preliminary data.</text>
</comment>
<evidence type="ECO:0000256" key="1">
    <source>
        <dbReference type="SAM" id="MobiDB-lite"/>
    </source>
</evidence>
<gene>
    <name evidence="2" type="ORF">EYR15_13920</name>
</gene>
<evidence type="ECO:0000313" key="2">
    <source>
        <dbReference type="EMBL" id="TBN48679.1"/>
    </source>
</evidence>
<feature type="region of interest" description="Disordered" evidence="1">
    <location>
        <begin position="1"/>
        <end position="23"/>
    </location>
</feature>
<sequence length="117" mass="12085">MRSFFEATYPQSSHRGAQAPEFSDDRPTVAVLAAGVRQAVAVPSGGAGRANYVAFAGDGSEFWAWYGGAGTTLAIPSATTATDTGELCPDVRRIPDGATHIVLVAPAACKVALNFAR</sequence>
<reference evidence="2 3" key="1">
    <citation type="submission" date="2019-02" db="EMBL/GenBank/DDBJ databases">
        <title>Hansschlegelia quercus sp. nov., a novel methylotrophic bacterium from buds of oak (Quercus robur L.).</title>
        <authorList>
            <person name="Agafonova N.V."/>
            <person name="Kaparullina E.N."/>
            <person name="Grouzdev D.S."/>
            <person name="Doronina N.V."/>
        </authorList>
    </citation>
    <scope>NUCLEOTIDE SEQUENCE [LARGE SCALE GENOMIC DNA]</scope>
    <source>
        <strain evidence="2 3">Dub</strain>
    </source>
</reference>
<proteinExistence type="predicted"/>
<dbReference type="RefSeq" id="WP_131004163.1">
    <property type="nucleotide sequence ID" value="NZ_JBHSZR010000009.1"/>
</dbReference>
<organism evidence="2 3">
    <name type="scientific">Hansschlegelia quercus</name>
    <dbReference type="NCBI Taxonomy" id="2528245"/>
    <lineage>
        <taxon>Bacteria</taxon>
        <taxon>Pseudomonadati</taxon>
        <taxon>Pseudomonadota</taxon>
        <taxon>Alphaproteobacteria</taxon>
        <taxon>Hyphomicrobiales</taxon>
        <taxon>Methylopilaceae</taxon>
        <taxon>Hansschlegelia</taxon>
    </lineage>
</organism>
<evidence type="ECO:0000313" key="3">
    <source>
        <dbReference type="Proteomes" id="UP000291613"/>
    </source>
</evidence>
<protein>
    <submittedName>
        <fullName evidence="2">Uncharacterized protein</fullName>
    </submittedName>
</protein>
<dbReference type="EMBL" id="SIUB01000007">
    <property type="protein sequence ID" value="TBN48679.1"/>
    <property type="molecule type" value="Genomic_DNA"/>
</dbReference>
<dbReference type="AlphaFoldDB" id="A0A4Q9GE41"/>